<keyword evidence="1" id="KW-0175">Coiled coil</keyword>
<comment type="caution">
    <text evidence="2">The sequence shown here is derived from an EMBL/GenBank/DDBJ whole genome shotgun (WGS) entry which is preliminary data.</text>
</comment>
<protein>
    <submittedName>
        <fullName evidence="2">DUF6261 family protein</fullName>
    </submittedName>
</protein>
<dbReference type="Pfam" id="PF19775">
    <property type="entry name" value="DUF6261"/>
    <property type="match status" value="1"/>
</dbReference>
<dbReference type="RefSeq" id="WP_203966286.1">
    <property type="nucleotide sequence ID" value="NZ_BOPJ01000002.1"/>
</dbReference>
<dbReference type="Proteomes" id="UP001622370">
    <property type="component" value="Unassembled WGS sequence"/>
</dbReference>
<evidence type="ECO:0000313" key="2">
    <source>
        <dbReference type="EMBL" id="MFK8292271.1"/>
    </source>
</evidence>
<proteinExistence type="predicted"/>
<dbReference type="EMBL" id="JBJGWJ010000001">
    <property type="protein sequence ID" value="MFK8292271.1"/>
    <property type="molecule type" value="Genomic_DNA"/>
</dbReference>
<keyword evidence="3" id="KW-1185">Reference proteome</keyword>
<evidence type="ECO:0000256" key="1">
    <source>
        <dbReference type="SAM" id="Coils"/>
    </source>
</evidence>
<gene>
    <name evidence="2" type="ORF">ACI76L_00605</name>
</gene>
<reference evidence="2 3" key="1">
    <citation type="journal article" date="2016" name="Sci. Rep.">
        <title>Whole genome sequencing identifies a novel species of the genus Capnocytophaga isolated from dog and cat bite wounds in humans.</title>
        <authorList>
            <person name="Zangenah S."/>
            <person name="Abbasi N."/>
            <person name="Andersson A.F."/>
            <person name="Bergman P."/>
        </authorList>
    </citation>
    <scope>NUCLEOTIDE SEQUENCE [LARGE SCALE GENOMIC DNA]</scope>
    <source>
        <strain evidence="2 3">W5</strain>
    </source>
</reference>
<organism evidence="2 3">
    <name type="scientific">Capnocytophaga stomatis</name>
    <dbReference type="NCBI Taxonomy" id="1848904"/>
    <lineage>
        <taxon>Bacteria</taxon>
        <taxon>Pseudomonadati</taxon>
        <taxon>Bacteroidota</taxon>
        <taxon>Flavobacteriia</taxon>
        <taxon>Flavobacteriales</taxon>
        <taxon>Flavobacteriaceae</taxon>
        <taxon>Capnocytophaga</taxon>
    </lineage>
</organism>
<accession>A0ABW8Q757</accession>
<evidence type="ECO:0000313" key="3">
    <source>
        <dbReference type="Proteomes" id="UP001622370"/>
    </source>
</evidence>
<feature type="coiled-coil region" evidence="1">
    <location>
        <begin position="222"/>
        <end position="249"/>
    </location>
</feature>
<dbReference type="InterPro" id="IPR011030">
    <property type="entry name" value="Lipovitellin_superhlx_dom"/>
</dbReference>
<name>A0ABW8Q757_9FLAO</name>
<sequence>MSVLMDISLPNLVKLNNDEYAQFIKGVVKLIDVDNLDKLAIRQELFTDIQTKLDLLTEASRQSRSSKESMEINVLDKQRNELLSYLLSSFKLGKKSSLAAHKEASQVLVNEFKSYSKVQSLPTRQKSQAIDALIKDLEKPEISKHLNALSLSHAVTSLKEANAKYQELVGVRAETQATTPLINVKKVRKEAHVLYKELVRFAFSNNIIHPSEESKNFITLLSKLMEDTMNAYKQRLGQLKANKNISTKEENVPSVS</sequence>
<dbReference type="SUPFAM" id="SSF48431">
    <property type="entry name" value="Lipovitellin-phosvitin complex, superhelical domain"/>
    <property type="match status" value="1"/>
</dbReference>
<dbReference type="InterPro" id="IPR046228">
    <property type="entry name" value="DUF6261"/>
</dbReference>